<evidence type="ECO:0000256" key="1">
    <source>
        <dbReference type="ARBA" id="ARBA00022679"/>
    </source>
</evidence>
<dbReference type="InterPro" id="IPR041698">
    <property type="entry name" value="Methyltransf_25"/>
</dbReference>
<accession>A0ABQ5LZ25</accession>
<organism evidence="3 4">
    <name type="scientific">Sinisalibacter aestuarii</name>
    <dbReference type="NCBI Taxonomy" id="2949426"/>
    <lineage>
        <taxon>Bacteria</taxon>
        <taxon>Pseudomonadati</taxon>
        <taxon>Pseudomonadota</taxon>
        <taxon>Alphaproteobacteria</taxon>
        <taxon>Rhodobacterales</taxon>
        <taxon>Roseobacteraceae</taxon>
        <taxon>Sinisalibacter</taxon>
    </lineage>
</organism>
<evidence type="ECO:0000259" key="2">
    <source>
        <dbReference type="Pfam" id="PF13649"/>
    </source>
</evidence>
<evidence type="ECO:0000313" key="4">
    <source>
        <dbReference type="Proteomes" id="UP001144205"/>
    </source>
</evidence>
<dbReference type="PANTHER" id="PTHR43861">
    <property type="entry name" value="TRANS-ACONITATE 2-METHYLTRANSFERASE-RELATED"/>
    <property type="match status" value="1"/>
</dbReference>
<reference evidence="3" key="1">
    <citation type="journal article" date="2023" name="Int. J. Syst. Evol. Microbiol.">
        <title>Sinisalibacter aestuarii sp. nov., isolated from estuarine sediment of the Arakawa River.</title>
        <authorList>
            <person name="Arafat S.T."/>
            <person name="Hirano S."/>
            <person name="Sato A."/>
            <person name="Takeuchi K."/>
            <person name="Yasuda T."/>
            <person name="Terahara T."/>
            <person name="Hamada M."/>
            <person name="Kobayashi T."/>
        </authorList>
    </citation>
    <scope>NUCLEOTIDE SEQUENCE</scope>
    <source>
        <strain evidence="3">B-399</strain>
    </source>
</reference>
<protein>
    <submittedName>
        <fullName evidence="3">SAM-dependent methyltransferase</fullName>
    </submittedName>
</protein>
<dbReference type="PANTHER" id="PTHR43861:SF3">
    <property type="entry name" value="PUTATIVE (AFU_ORTHOLOGUE AFUA_2G14390)-RELATED"/>
    <property type="match status" value="1"/>
</dbReference>
<proteinExistence type="predicted"/>
<dbReference type="Proteomes" id="UP001144205">
    <property type="component" value="Unassembled WGS sequence"/>
</dbReference>
<keyword evidence="1" id="KW-0808">Transferase</keyword>
<dbReference type="CDD" id="cd02440">
    <property type="entry name" value="AdoMet_MTases"/>
    <property type="match status" value="1"/>
</dbReference>
<sequence>MWDDRFDTPDYVYGKAPAAFLTDHAGWLTPGARGLAVADGEGRNSTFMAQRGLSVTAMDSSPNAIAKARALAAERGVRVDHVEASITDWDWAPAAFDVVAAIFIQFLRPAERAAVFAGMARTLAPGGTLLLHGYTPEQIAFGTGGPRNPDFLYTEALLRGQFAGLEIVELRSYEREISEGVGHSGRSALIDMVAKKPA</sequence>
<dbReference type="GO" id="GO:0032259">
    <property type="term" value="P:methylation"/>
    <property type="evidence" value="ECO:0007669"/>
    <property type="project" value="UniProtKB-KW"/>
</dbReference>
<dbReference type="GO" id="GO:0008168">
    <property type="term" value="F:methyltransferase activity"/>
    <property type="evidence" value="ECO:0007669"/>
    <property type="project" value="UniProtKB-KW"/>
</dbReference>
<comment type="caution">
    <text evidence="3">The sequence shown here is derived from an EMBL/GenBank/DDBJ whole genome shotgun (WGS) entry which is preliminary data.</text>
</comment>
<dbReference type="SUPFAM" id="SSF53335">
    <property type="entry name" value="S-adenosyl-L-methionine-dependent methyltransferases"/>
    <property type="match status" value="1"/>
</dbReference>
<feature type="domain" description="Methyltransferase" evidence="2">
    <location>
        <begin position="36"/>
        <end position="127"/>
    </location>
</feature>
<dbReference type="Pfam" id="PF13649">
    <property type="entry name" value="Methyltransf_25"/>
    <property type="match status" value="1"/>
</dbReference>
<name>A0ABQ5LZ25_9RHOB</name>
<keyword evidence="3" id="KW-0489">Methyltransferase</keyword>
<gene>
    <name evidence="3" type="ORF">STA1M1_40730</name>
</gene>
<evidence type="ECO:0000313" key="3">
    <source>
        <dbReference type="EMBL" id="GKY90204.1"/>
    </source>
</evidence>
<dbReference type="Gene3D" id="3.40.50.150">
    <property type="entry name" value="Vaccinia Virus protein VP39"/>
    <property type="match status" value="1"/>
</dbReference>
<dbReference type="EMBL" id="BROH01000021">
    <property type="protein sequence ID" value="GKY90204.1"/>
    <property type="molecule type" value="Genomic_DNA"/>
</dbReference>
<dbReference type="InterPro" id="IPR029063">
    <property type="entry name" value="SAM-dependent_MTases_sf"/>
</dbReference>
<keyword evidence="4" id="KW-1185">Reference proteome</keyword>